<dbReference type="InterPro" id="IPR029045">
    <property type="entry name" value="ClpP/crotonase-like_dom_sf"/>
</dbReference>
<dbReference type="Gene3D" id="3.90.226.10">
    <property type="entry name" value="2-enoyl-CoA Hydratase, Chain A, domain 1"/>
    <property type="match status" value="1"/>
</dbReference>
<dbReference type="AlphaFoldDB" id="A0A6N9V9C4"/>
<dbReference type="Proteomes" id="UP000471648">
    <property type="component" value="Unassembled WGS sequence"/>
</dbReference>
<feature type="non-terminal residue" evidence="1">
    <location>
        <position position="1"/>
    </location>
</feature>
<evidence type="ECO:0000313" key="1">
    <source>
        <dbReference type="EMBL" id="NEB69464.1"/>
    </source>
</evidence>
<accession>A0A6N9V9C4</accession>
<comment type="caution">
    <text evidence="1">The sequence shown here is derived from an EMBL/GenBank/DDBJ whole genome shotgun (WGS) entry which is preliminary data.</text>
</comment>
<organism evidence="1 2">
    <name type="scientific">Streptomyces microflavus</name>
    <name type="common">Streptomyces lipmanii</name>
    <dbReference type="NCBI Taxonomy" id="1919"/>
    <lineage>
        <taxon>Bacteria</taxon>
        <taxon>Bacillati</taxon>
        <taxon>Actinomycetota</taxon>
        <taxon>Actinomycetes</taxon>
        <taxon>Kitasatosporales</taxon>
        <taxon>Streptomycetaceae</taxon>
        <taxon>Streptomyces</taxon>
    </lineage>
</organism>
<evidence type="ECO:0000313" key="2">
    <source>
        <dbReference type="Proteomes" id="UP000471648"/>
    </source>
</evidence>
<sequence>PGWGGCTLLPNLIGADRAVSVVIENSLNQNRQLKAKQVLELGIADALFEGADFLEQSLAWTASVLNGDTEVSRPEVDRGAAWDEAVARGRAFADSKVHGAAPAAYR</sequence>
<proteinExistence type="predicted"/>
<gene>
    <name evidence="1" type="ORF">G3I39_20770</name>
</gene>
<dbReference type="SUPFAM" id="SSF52096">
    <property type="entry name" value="ClpP/crotonase"/>
    <property type="match status" value="1"/>
</dbReference>
<name>A0A6N9V9C4_STRMI</name>
<protein>
    <submittedName>
        <fullName evidence="1">3-hydroxyacyl-CoA dehydrogenase</fullName>
    </submittedName>
</protein>
<dbReference type="EMBL" id="JAAGME010000859">
    <property type="protein sequence ID" value="NEB69464.1"/>
    <property type="molecule type" value="Genomic_DNA"/>
</dbReference>
<feature type="non-terminal residue" evidence="1">
    <location>
        <position position="106"/>
    </location>
</feature>
<reference evidence="1 2" key="1">
    <citation type="submission" date="2020-01" db="EMBL/GenBank/DDBJ databases">
        <title>Insect and environment-associated Actinomycetes.</title>
        <authorList>
            <person name="Currrie C."/>
            <person name="Chevrette M."/>
            <person name="Carlson C."/>
            <person name="Stubbendieck R."/>
            <person name="Wendt-Pienkowski E."/>
        </authorList>
    </citation>
    <scope>NUCLEOTIDE SEQUENCE [LARGE SCALE GENOMIC DNA]</scope>
    <source>
        <strain evidence="1 2">SID14438</strain>
    </source>
</reference>